<keyword evidence="5" id="KW-1185">Reference proteome</keyword>
<reference evidence="4 5" key="1">
    <citation type="submission" date="2020-08" db="EMBL/GenBank/DDBJ databases">
        <title>Genomic Encyclopedia of Type Strains, Phase IV (KMG-V): Genome sequencing to study the core and pangenomes of soil and plant-associated prokaryotes.</title>
        <authorList>
            <person name="Whitman W."/>
        </authorList>
    </citation>
    <scope>NUCLEOTIDE SEQUENCE [LARGE SCALE GENOMIC DNA]</scope>
    <source>
        <strain evidence="2 5">SEMIA 444</strain>
        <strain evidence="1 4">SEMIA 448</strain>
        <strain evidence="3 6">SEMIA 452</strain>
    </source>
</reference>
<evidence type="ECO:0000313" key="1">
    <source>
        <dbReference type="EMBL" id="MBB4349423.1"/>
    </source>
</evidence>
<evidence type="ECO:0000313" key="3">
    <source>
        <dbReference type="EMBL" id="MBB4446986.1"/>
    </source>
</evidence>
<dbReference type="RefSeq" id="WP_183824644.1">
    <property type="nucleotide sequence ID" value="NZ_JACIGW010000003.1"/>
</dbReference>
<dbReference type="EMBL" id="JACIGW010000003">
    <property type="protein sequence ID" value="MBB4349423.1"/>
    <property type="molecule type" value="Genomic_DNA"/>
</dbReference>
<dbReference type="EMBL" id="JACIGY010000003">
    <property type="protein sequence ID" value="MBB4412355.1"/>
    <property type="molecule type" value="Genomic_DNA"/>
</dbReference>
<dbReference type="AlphaFoldDB" id="A0A7W6THC0"/>
<dbReference type="Proteomes" id="UP000520770">
    <property type="component" value="Unassembled WGS sequence"/>
</dbReference>
<gene>
    <name evidence="2" type="ORF">GGE31_002868</name>
    <name evidence="1" type="ORF">GGE33_003185</name>
    <name evidence="3" type="ORF">GGE35_002808</name>
</gene>
<evidence type="ECO:0000313" key="4">
    <source>
        <dbReference type="Proteomes" id="UP000520770"/>
    </source>
</evidence>
<proteinExistence type="predicted"/>
<evidence type="ECO:0000313" key="2">
    <source>
        <dbReference type="EMBL" id="MBB4412355.1"/>
    </source>
</evidence>
<organism evidence="2 5">
    <name type="scientific">Aliirhizobium cellulosilyticum</name>
    <dbReference type="NCBI Taxonomy" id="393664"/>
    <lineage>
        <taxon>Bacteria</taxon>
        <taxon>Pseudomonadati</taxon>
        <taxon>Pseudomonadota</taxon>
        <taxon>Alphaproteobacteria</taxon>
        <taxon>Hyphomicrobiales</taxon>
        <taxon>Rhizobiaceae</taxon>
        <taxon>Aliirhizobium</taxon>
    </lineage>
</organism>
<comment type="caution">
    <text evidence="2">The sequence shown here is derived from an EMBL/GenBank/DDBJ whole genome shotgun (WGS) entry which is preliminary data.</text>
</comment>
<evidence type="ECO:0000313" key="6">
    <source>
        <dbReference type="Proteomes" id="UP000576087"/>
    </source>
</evidence>
<dbReference type="Proteomes" id="UP000576087">
    <property type="component" value="Unassembled WGS sequence"/>
</dbReference>
<sequence length="125" mass="13580">MVLLKTITVDLTMGAMGGPGQIGLEVAGLVVIIITETPRSILMHQCTIQPAILVAIDHILRDGTITITPSTILTPTWGTAVAIQNGATIGWETHIGNWCAITETERIEHKSSAKQSRYFYVLNRI</sequence>
<protein>
    <submittedName>
        <fullName evidence="2">Uncharacterized protein</fullName>
    </submittedName>
</protein>
<dbReference type="Proteomes" id="UP000524535">
    <property type="component" value="Unassembled WGS sequence"/>
</dbReference>
<name>A0A7W6THC0_9HYPH</name>
<dbReference type="EMBL" id="JACIHM010000003">
    <property type="protein sequence ID" value="MBB4446986.1"/>
    <property type="molecule type" value="Genomic_DNA"/>
</dbReference>
<accession>A0A7W6THC0</accession>
<evidence type="ECO:0000313" key="5">
    <source>
        <dbReference type="Proteomes" id="UP000524535"/>
    </source>
</evidence>